<evidence type="ECO:0000256" key="1">
    <source>
        <dbReference type="ARBA" id="ARBA00007769"/>
    </source>
</evidence>
<reference evidence="13 14" key="1">
    <citation type="submission" date="2022-04" db="EMBL/GenBank/DDBJ databases">
        <title>The arsenic-methylating capacity of Chitinophaga filiformis YT5 during chitin decomposition.</title>
        <authorList>
            <person name="Chen G."/>
            <person name="Liang Y."/>
        </authorList>
    </citation>
    <scope>NUCLEOTIDE SEQUENCE [LARGE SCALE GENOMIC DNA]</scope>
    <source>
        <strain evidence="13 14">YT5</strain>
    </source>
</reference>
<keyword evidence="14" id="KW-1185">Reference proteome</keyword>
<evidence type="ECO:0000256" key="10">
    <source>
        <dbReference type="ARBA" id="ARBA00023554"/>
    </source>
</evidence>
<evidence type="ECO:0000256" key="9">
    <source>
        <dbReference type="ARBA" id="ARBA00023211"/>
    </source>
</evidence>
<dbReference type="SUPFAM" id="SSF53659">
    <property type="entry name" value="Isocitrate/Isopropylmalate dehydrogenase-like"/>
    <property type="match status" value="1"/>
</dbReference>
<dbReference type="InterPro" id="IPR024084">
    <property type="entry name" value="IsoPropMal-DH-like_dom"/>
</dbReference>
<comment type="similarity">
    <text evidence="1">Belongs to the isocitrate and isopropylmalate dehydrogenases family.</text>
</comment>
<comment type="subunit">
    <text evidence="2">Homodimer.</text>
</comment>
<comment type="catalytic activity">
    <reaction evidence="10">
        <text>D-threo-isocitrate + NADP(+) = 2-oxoglutarate + CO2 + NADPH</text>
        <dbReference type="Rhea" id="RHEA:19629"/>
        <dbReference type="ChEBI" id="CHEBI:15562"/>
        <dbReference type="ChEBI" id="CHEBI:16526"/>
        <dbReference type="ChEBI" id="CHEBI:16810"/>
        <dbReference type="ChEBI" id="CHEBI:57783"/>
        <dbReference type="ChEBI" id="CHEBI:58349"/>
        <dbReference type="EC" id="1.1.1.42"/>
    </reaction>
</comment>
<evidence type="ECO:0000313" key="14">
    <source>
        <dbReference type="Proteomes" id="UP000830198"/>
    </source>
</evidence>
<evidence type="ECO:0000256" key="11">
    <source>
        <dbReference type="RuleBase" id="RU004446"/>
    </source>
</evidence>
<protein>
    <recommendedName>
        <fullName evidence="11">Isocitrate dehydrogenase [NADP]</fullName>
        <ecNumber evidence="11">1.1.1.42</ecNumber>
    </recommendedName>
</protein>
<dbReference type="SMART" id="SM01329">
    <property type="entry name" value="Iso_dh"/>
    <property type="match status" value="1"/>
</dbReference>
<keyword evidence="9 11" id="KW-0464">Manganese</keyword>
<sequence>MPAEKISMTNGQLQVPNHPIIPFIEGDGIGPDIWRASVRVFDAAVEKAYGGKRKIEWKEVLAGEKAFQQTGEWLPKATLDAFKEYLVSIKGPLSTPVGGGIRSLNVAMRQELDLYACVRPVRWFDKVPSPVKHPEKVDMVIFRENTEDIYAGIEYMYGTPEAEKLLNFLQNEMGVKKIRFPETSSLGIKPVSKEGTERLVRAALKYALEQKLPSLTLVHKGNIMKFTEGGFKNWGYELAVREFGDKVYTWEQWEATKKASGEEEANKELNVAIAHKKLIVKDVIADNFLQQILLAPQDYSVVATLNLNGDYISDALAAAVGGIGIAPGANINYLTGHAVFEATHGTAPRFANTDTMNPSSVILSGVMMLEYMGWKEAADTITHGLSTAIARKRVTIDFYKLMDDATLVKTSEFADEVIKHL</sequence>
<proteinExistence type="inferred from homology"/>
<keyword evidence="7 11" id="KW-0521">NADP</keyword>
<organism evidence="13 14">
    <name type="scientific">Chitinophaga filiformis</name>
    <name type="common">Myxococcus filiformis</name>
    <name type="synonym">Flexibacter filiformis</name>
    <dbReference type="NCBI Taxonomy" id="104663"/>
    <lineage>
        <taxon>Bacteria</taxon>
        <taxon>Pseudomonadati</taxon>
        <taxon>Bacteroidota</taxon>
        <taxon>Chitinophagia</taxon>
        <taxon>Chitinophagales</taxon>
        <taxon>Chitinophagaceae</taxon>
        <taxon>Chitinophaga</taxon>
    </lineage>
</organism>
<dbReference type="InterPro" id="IPR019818">
    <property type="entry name" value="IsoCit/isopropylmalate_DH_CS"/>
</dbReference>
<evidence type="ECO:0000256" key="4">
    <source>
        <dbReference type="ARBA" id="ARBA00022532"/>
    </source>
</evidence>
<dbReference type="Gene3D" id="3.40.718.10">
    <property type="entry name" value="Isopropylmalate Dehydrogenase"/>
    <property type="match status" value="1"/>
</dbReference>
<dbReference type="EMBL" id="CP095855">
    <property type="protein sequence ID" value="UPK68981.1"/>
    <property type="molecule type" value="Genomic_DNA"/>
</dbReference>
<dbReference type="PANTHER" id="PTHR43504:SF1">
    <property type="entry name" value="ISOCITRATE DEHYDROGENASE [NADP]"/>
    <property type="match status" value="1"/>
</dbReference>
<keyword evidence="8" id="KW-0560">Oxidoreductase</keyword>
<feature type="domain" description="Isopropylmalate dehydrogenase-like" evidence="12">
    <location>
        <begin position="20"/>
        <end position="417"/>
    </location>
</feature>
<evidence type="ECO:0000259" key="12">
    <source>
        <dbReference type="SMART" id="SM01329"/>
    </source>
</evidence>
<dbReference type="PANTHER" id="PTHR43504">
    <property type="entry name" value="ISOCITRATE DEHYDROGENASE [NADP]"/>
    <property type="match status" value="1"/>
</dbReference>
<evidence type="ECO:0000313" key="13">
    <source>
        <dbReference type="EMBL" id="UPK68981.1"/>
    </source>
</evidence>
<dbReference type="InterPro" id="IPR004439">
    <property type="entry name" value="Isocitrate_DH_NADP_dimer_prok"/>
</dbReference>
<evidence type="ECO:0000256" key="2">
    <source>
        <dbReference type="ARBA" id="ARBA00011738"/>
    </source>
</evidence>
<dbReference type="EC" id="1.1.1.42" evidence="11"/>
<dbReference type="Proteomes" id="UP000830198">
    <property type="component" value="Chromosome"/>
</dbReference>
<keyword evidence="6" id="KW-0460">Magnesium</keyword>
<comment type="cofactor">
    <cofactor evidence="11">
        <name>Mg(2+)</name>
        <dbReference type="ChEBI" id="CHEBI:18420"/>
    </cofactor>
    <cofactor evidence="11">
        <name>Mn(2+)</name>
        <dbReference type="ChEBI" id="CHEBI:29035"/>
    </cofactor>
</comment>
<keyword evidence="5 11" id="KW-0479">Metal-binding</keyword>
<keyword evidence="3 11" id="KW-0329">Glyoxylate bypass</keyword>
<evidence type="ECO:0000256" key="8">
    <source>
        <dbReference type="ARBA" id="ARBA00023002"/>
    </source>
</evidence>
<keyword evidence="4 11" id="KW-0816">Tricarboxylic acid cycle</keyword>
<evidence type="ECO:0000256" key="3">
    <source>
        <dbReference type="ARBA" id="ARBA00022435"/>
    </source>
</evidence>
<name>A0ABY4I2K8_CHIFI</name>
<dbReference type="NCBIfam" id="TIGR00183">
    <property type="entry name" value="prok_nadp_idh"/>
    <property type="match status" value="1"/>
</dbReference>
<dbReference type="PROSITE" id="PS00470">
    <property type="entry name" value="IDH_IMDH"/>
    <property type="match status" value="1"/>
</dbReference>
<accession>A0ABY4I2K8</accession>
<dbReference type="Pfam" id="PF00180">
    <property type="entry name" value="Iso_dh"/>
    <property type="match status" value="1"/>
</dbReference>
<evidence type="ECO:0000256" key="5">
    <source>
        <dbReference type="ARBA" id="ARBA00022723"/>
    </source>
</evidence>
<dbReference type="RefSeq" id="WP_247811331.1">
    <property type="nucleotide sequence ID" value="NZ_CP095855.1"/>
</dbReference>
<evidence type="ECO:0000256" key="6">
    <source>
        <dbReference type="ARBA" id="ARBA00022842"/>
    </source>
</evidence>
<gene>
    <name evidence="13" type="primary">icd</name>
    <name evidence="13" type="ORF">MYF79_28895</name>
</gene>
<evidence type="ECO:0000256" key="7">
    <source>
        <dbReference type="ARBA" id="ARBA00022857"/>
    </source>
</evidence>
<dbReference type="NCBIfam" id="NF005425">
    <property type="entry name" value="PRK07006.1"/>
    <property type="match status" value="1"/>
</dbReference>